<keyword evidence="1" id="KW-0560">Oxidoreductase</keyword>
<reference evidence="3 4" key="1">
    <citation type="submission" date="2016-10" db="EMBL/GenBank/DDBJ databases">
        <authorList>
            <person name="Varghese N."/>
            <person name="Submissions S."/>
        </authorList>
    </citation>
    <scope>NUCLEOTIDE SEQUENCE [LARGE SCALE GENOMIC DNA]</scope>
    <source>
        <strain evidence="3 4">DSM 2373</strain>
    </source>
</reference>
<evidence type="ECO:0000313" key="4">
    <source>
        <dbReference type="Proteomes" id="UP000326500"/>
    </source>
</evidence>
<dbReference type="GO" id="GO:0016491">
    <property type="term" value="F:oxidoreductase activity"/>
    <property type="evidence" value="ECO:0007669"/>
    <property type="project" value="UniProtKB-KW"/>
</dbReference>
<gene>
    <name evidence="3" type="ORF">SAMN04488571_11323</name>
</gene>
<name>A0A1G9C963_9EURY</name>
<dbReference type="EMBL" id="FNFT01000013">
    <property type="protein sequence ID" value="SDK47925.1"/>
    <property type="molecule type" value="Genomic_DNA"/>
</dbReference>
<dbReference type="SUPFAM" id="SSF51730">
    <property type="entry name" value="FAD-linked oxidoreductase"/>
    <property type="match status" value="1"/>
</dbReference>
<evidence type="ECO:0000313" key="3">
    <source>
        <dbReference type="EMBL" id="SDK47925.1"/>
    </source>
</evidence>
<dbReference type="RefSeq" id="WP_066958846.1">
    <property type="nucleotide sequence ID" value="NZ_BCNX01000017.1"/>
</dbReference>
<evidence type="ECO:0000259" key="2">
    <source>
        <dbReference type="Pfam" id="PF01619"/>
    </source>
</evidence>
<dbReference type="InterPro" id="IPR002872">
    <property type="entry name" value="Proline_DH_dom"/>
</dbReference>
<protein>
    <submittedName>
        <fullName evidence="3">L-proline dehydrogenase</fullName>
    </submittedName>
</protein>
<organism evidence="3 4">
    <name type="scientific">Methanoculleus thermophilus</name>
    <dbReference type="NCBI Taxonomy" id="2200"/>
    <lineage>
        <taxon>Archaea</taxon>
        <taxon>Methanobacteriati</taxon>
        <taxon>Methanobacteriota</taxon>
        <taxon>Stenosarchaea group</taxon>
        <taxon>Methanomicrobia</taxon>
        <taxon>Methanomicrobiales</taxon>
        <taxon>Methanomicrobiaceae</taxon>
        <taxon>Methanoculleus</taxon>
    </lineage>
</organism>
<proteinExistence type="predicted"/>
<keyword evidence="4" id="KW-1185">Reference proteome</keyword>
<dbReference type="Gene3D" id="3.20.20.220">
    <property type="match status" value="1"/>
</dbReference>
<sequence length="267" mass="29450">MTAGRTDRWTLPDLDAAIQRCRMQNDRGIRCILAPLGEYARSERQVRENLERSFAAIAAIDEQELDASLTVKMTALGALIDRNAARDLLLRLSRGAYERGIGFEADMEGRGFVEMTVEAAIASAREGVPVTLALQASLDRTPGDLERIVRHGIRPRLVKGVYPGDTDDPSEVRERFRALAAGLLERGVPFSAGTHDPDLVAWLLEDTTGVVEFAFLMGLSDETKLRFAEVGRAVAEYVPFGEQADVYIARREAYLTRLAAEGRMSVP</sequence>
<feature type="domain" description="Proline dehydrogenase" evidence="2">
    <location>
        <begin position="18"/>
        <end position="262"/>
    </location>
</feature>
<dbReference type="Pfam" id="PF01619">
    <property type="entry name" value="Pro_dh"/>
    <property type="match status" value="1"/>
</dbReference>
<evidence type="ECO:0000256" key="1">
    <source>
        <dbReference type="ARBA" id="ARBA00023002"/>
    </source>
</evidence>
<dbReference type="OrthoDB" id="8727at2157"/>
<dbReference type="AlphaFoldDB" id="A0A1G9C963"/>
<dbReference type="Proteomes" id="UP000326500">
    <property type="component" value="Unassembled WGS sequence"/>
</dbReference>
<dbReference type="InterPro" id="IPR029041">
    <property type="entry name" value="FAD-linked_oxidoreductase-like"/>
</dbReference>
<dbReference type="STRING" id="2200.GCA_001571405_02269"/>
<accession>A0A1G9C963</accession>